<name>A0A1I0EM01_9ACTN</name>
<organism evidence="2 3">
    <name type="scientific">Geodermatophilus poikilotrophus</name>
    <dbReference type="NCBI Taxonomy" id="1333667"/>
    <lineage>
        <taxon>Bacteria</taxon>
        <taxon>Bacillati</taxon>
        <taxon>Actinomycetota</taxon>
        <taxon>Actinomycetes</taxon>
        <taxon>Geodermatophilales</taxon>
        <taxon>Geodermatophilaceae</taxon>
        <taxon>Geodermatophilus</taxon>
    </lineage>
</organism>
<dbReference type="Proteomes" id="UP000198507">
    <property type="component" value="Unassembled WGS sequence"/>
</dbReference>
<protein>
    <submittedName>
        <fullName evidence="2">PRC-barrel domain-containing protein</fullName>
    </submittedName>
</protein>
<sequence>MGLPARDEARAWVGWTVVDREGTELGAVTAVLADESTGRPEWLYVEVEGASAVVPALDAEGSDGRVTVAVTRAQVTAAPSVGGAQALSTDQEADLYRHYGIEASSEDSETLLPAAADASGSTGRGTVLAAGALAAVAGIGVVRARSRRPVVRQPWSRRLWARRPWAPRPPSRAELVAGQVRAVSVRARTGARHAVRAAGPIAASAAESARHRAVLAGEGARHVARTAAPLAITAAESARHRALLAGAGARYVARTAAPLVAATAESARHRALLGAEQLRHAARLTSHTIRTSTRT</sequence>
<evidence type="ECO:0000259" key="1">
    <source>
        <dbReference type="Pfam" id="PF05239"/>
    </source>
</evidence>
<dbReference type="Pfam" id="PF05239">
    <property type="entry name" value="PRC"/>
    <property type="match status" value="1"/>
</dbReference>
<dbReference type="EMBL" id="FOIE01000005">
    <property type="protein sequence ID" value="SET46493.1"/>
    <property type="molecule type" value="Genomic_DNA"/>
</dbReference>
<dbReference type="AlphaFoldDB" id="A0A1I0EM01"/>
<evidence type="ECO:0000313" key="3">
    <source>
        <dbReference type="Proteomes" id="UP000198507"/>
    </source>
</evidence>
<dbReference type="InterPro" id="IPR027275">
    <property type="entry name" value="PRC-brl_dom"/>
</dbReference>
<dbReference type="InterPro" id="IPR011033">
    <property type="entry name" value="PRC_barrel-like_sf"/>
</dbReference>
<dbReference type="SUPFAM" id="SSF50346">
    <property type="entry name" value="PRC-barrel domain"/>
    <property type="match status" value="1"/>
</dbReference>
<feature type="domain" description="PRC-barrel" evidence="1">
    <location>
        <begin position="9"/>
        <end position="68"/>
    </location>
</feature>
<proteinExistence type="predicted"/>
<dbReference type="GO" id="GO:0019684">
    <property type="term" value="P:photosynthesis, light reaction"/>
    <property type="evidence" value="ECO:0007669"/>
    <property type="project" value="InterPro"/>
</dbReference>
<accession>A0A1I0EM01</accession>
<dbReference type="RefSeq" id="WP_091444425.1">
    <property type="nucleotide sequence ID" value="NZ_FOIE01000005.1"/>
</dbReference>
<evidence type="ECO:0000313" key="2">
    <source>
        <dbReference type="EMBL" id="SET46493.1"/>
    </source>
</evidence>
<reference evidence="3" key="1">
    <citation type="submission" date="2016-10" db="EMBL/GenBank/DDBJ databases">
        <authorList>
            <person name="Varghese N."/>
            <person name="Submissions S."/>
        </authorList>
    </citation>
    <scope>NUCLEOTIDE SEQUENCE [LARGE SCALE GENOMIC DNA]</scope>
    <source>
        <strain evidence="3">DSM 44209</strain>
    </source>
</reference>
<gene>
    <name evidence="2" type="ORF">SAMN04488546_2469</name>
</gene>
<dbReference type="Gene3D" id="3.90.50.10">
    <property type="entry name" value="Photosynthetic Reaction Center, subunit H, domain 2"/>
    <property type="match status" value="1"/>
</dbReference>
<dbReference type="GO" id="GO:0030077">
    <property type="term" value="C:plasma membrane light-harvesting complex"/>
    <property type="evidence" value="ECO:0007669"/>
    <property type="project" value="InterPro"/>
</dbReference>
<dbReference type="OrthoDB" id="3712018at2"/>
<keyword evidence="3" id="KW-1185">Reference proteome</keyword>
<dbReference type="InterPro" id="IPR014747">
    <property type="entry name" value="Bac_photo_RC_H_C"/>
</dbReference>